<dbReference type="Proteomes" id="UP001272137">
    <property type="component" value="Unassembled WGS sequence"/>
</dbReference>
<gene>
    <name evidence="1" type="ORF">C7S16_0380</name>
</gene>
<protein>
    <submittedName>
        <fullName evidence="1">Uncharacterized protein</fullName>
    </submittedName>
</protein>
<dbReference type="AlphaFoldDB" id="A0AAW9CT03"/>
<proteinExistence type="predicted"/>
<name>A0AAW9CT03_BURTH</name>
<accession>A0AAW9CT03</accession>
<evidence type="ECO:0000313" key="2">
    <source>
        <dbReference type="Proteomes" id="UP001272137"/>
    </source>
</evidence>
<dbReference type="EMBL" id="QXCT01000002">
    <property type="protein sequence ID" value="MDW9254018.1"/>
    <property type="molecule type" value="Genomic_DNA"/>
</dbReference>
<evidence type="ECO:0000313" key="1">
    <source>
        <dbReference type="EMBL" id="MDW9254018.1"/>
    </source>
</evidence>
<sequence>MEGIGEQPAESSEKWASWVCVFAEPSVGNESGKVNYTAALSHAPRMRAAPFSGRGIGVRRRAWGQACGILQRWRRERKGGLVEHAHRRSIGGESGFSIARLPKRIGRPFLF</sequence>
<organism evidence="1 2">
    <name type="scientific">Burkholderia thailandensis</name>
    <dbReference type="NCBI Taxonomy" id="57975"/>
    <lineage>
        <taxon>Bacteria</taxon>
        <taxon>Pseudomonadati</taxon>
        <taxon>Pseudomonadota</taxon>
        <taxon>Betaproteobacteria</taxon>
        <taxon>Burkholderiales</taxon>
        <taxon>Burkholderiaceae</taxon>
        <taxon>Burkholderia</taxon>
        <taxon>pseudomallei group</taxon>
    </lineage>
</organism>
<reference evidence="1" key="1">
    <citation type="submission" date="2018-08" db="EMBL/GenBank/DDBJ databases">
        <title>Identification of Burkholderia cepacia strains that express a Burkholderia pseudomallei-like capsular polysaccharide.</title>
        <authorList>
            <person name="Burtnick M.N."/>
            <person name="Vongsouvath M."/>
            <person name="Newton P."/>
            <person name="Wuthiekanun V."/>
            <person name="Limmathurotsakul D."/>
            <person name="Brett P.J."/>
            <person name="Chantratita N."/>
            <person name="Dance D.A."/>
        </authorList>
    </citation>
    <scope>NUCLEOTIDE SEQUENCE</scope>
    <source>
        <strain evidence="1">SBXCC001</strain>
    </source>
</reference>
<comment type="caution">
    <text evidence="1">The sequence shown here is derived from an EMBL/GenBank/DDBJ whole genome shotgun (WGS) entry which is preliminary data.</text>
</comment>